<feature type="region of interest" description="Disordered" evidence="9">
    <location>
        <begin position="979"/>
        <end position="1008"/>
    </location>
</feature>
<feature type="transmembrane region" description="Helical" evidence="10">
    <location>
        <begin position="255"/>
        <end position="273"/>
    </location>
</feature>
<dbReference type="EMBL" id="CAJNIZ010043137">
    <property type="protein sequence ID" value="CAE7650867.1"/>
    <property type="molecule type" value="Genomic_DNA"/>
</dbReference>
<dbReference type="InterPro" id="IPR000595">
    <property type="entry name" value="cNMP-bd_dom"/>
</dbReference>
<dbReference type="InterPro" id="IPR018490">
    <property type="entry name" value="cNMP-bd_dom_sf"/>
</dbReference>
<dbReference type="Proteomes" id="UP000649617">
    <property type="component" value="Unassembled WGS sequence"/>
</dbReference>
<keyword evidence="13" id="KW-1185">Reference proteome</keyword>
<feature type="transmembrane region" description="Helical" evidence="10">
    <location>
        <begin position="318"/>
        <end position="339"/>
    </location>
</feature>
<feature type="compositionally biased region" description="Low complexity" evidence="9">
    <location>
        <begin position="987"/>
        <end position="997"/>
    </location>
</feature>
<evidence type="ECO:0000256" key="4">
    <source>
        <dbReference type="ARBA" id="ARBA00022989"/>
    </source>
</evidence>
<dbReference type="AlphaFoldDB" id="A0A812VS06"/>
<feature type="transmembrane region" description="Helical" evidence="10">
    <location>
        <begin position="346"/>
        <end position="370"/>
    </location>
</feature>
<dbReference type="GO" id="GO:0016020">
    <property type="term" value="C:membrane"/>
    <property type="evidence" value="ECO:0007669"/>
    <property type="project" value="UniProtKB-SubCell"/>
</dbReference>
<keyword evidence="4 10" id="KW-1133">Transmembrane helix</keyword>
<evidence type="ECO:0000256" key="2">
    <source>
        <dbReference type="ARBA" id="ARBA00022448"/>
    </source>
</evidence>
<feature type="region of interest" description="Disordered" evidence="9">
    <location>
        <begin position="28"/>
        <end position="61"/>
    </location>
</feature>
<name>A0A812VS06_SYMPI</name>
<evidence type="ECO:0000256" key="3">
    <source>
        <dbReference type="ARBA" id="ARBA00022692"/>
    </source>
</evidence>
<keyword evidence="5" id="KW-0406">Ion transport</keyword>
<dbReference type="Gene3D" id="1.10.287.630">
    <property type="entry name" value="Helix hairpin bin"/>
    <property type="match status" value="1"/>
</dbReference>
<feature type="compositionally biased region" description="Polar residues" evidence="9">
    <location>
        <begin position="701"/>
        <end position="719"/>
    </location>
</feature>
<comment type="subcellular location">
    <subcellularLocation>
        <location evidence="1">Membrane</location>
        <topology evidence="1">Multi-pass membrane protein</topology>
    </subcellularLocation>
</comment>
<evidence type="ECO:0000256" key="7">
    <source>
        <dbReference type="ARBA" id="ARBA00023303"/>
    </source>
</evidence>
<comment type="caution">
    <text evidence="12">The sequence shown here is derived from an EMBL/GenBank/DDBJ whole genome shotgun (WGS) entry which is preliminary data.</text>
</comment>
<dbReference type="SUPFAM" id="SSF81324">
    <property type="entry name" value="Voltage-gated potassium channels"/>
    <property type="match status" value="1"/>
</dbReference>
<dbReference type="PANTHER" id="PTHR47823:SF9">
    <property type="entry name" value="CHROMOSOME UNDETERMINED SCAFFOLD_10, WHOLE GENOME SHOTGUN SEQUENCE"/>
    <property type="match status" value="1"/>
</dbReference>
<dbReference type="PROSITE" id="PS50042">
    <property type="entry name" value="CNMP_BINDING_3"/>
    <property type="match status" value="1"/>
</dbReference>
<feature type="coiled-coil region" evidence="8">
    <location>
        <begin position="802"/>
        <end position="878"/>
    </location>
</feature>
<evidence type="ECO:0000256" key="6">
    <source>
        <dbReference type="ARBA" id="ARBA00023136"/>
    </source>
</evidence>
<keyword evidence="7" id="KW-0407">Ion channel</keyword>
<dbReference type="OrthoDB" id="444079at2759"/>
<dbReference type="InterPro" id="IPR003938">
    <property type="entry name" value="K_chnl_volt-dep_EAG/ELK/ERG"/>
</dbReference>
<proteinExistence type="predicted"/>
<sequence length="1247" mass="139916">FCTKCSMVRGQEEEGFLQTLKWSIEARVPGVHGPPAGTGGTGNAGEEDSDSQDGNANGKEGLYASGATETASMRSFETGLSDQERIYESPRRQCRIISPRSPWKVCWDLFVGVLIIYTIIAMTWRIGFDQAAQGGALVFDYAVDVVFAVDTILCFRTGFYAESAEETLITDPWEIAKRYCMSYFLFDLLSWLPLDLLVQVITGQSSAEMKSVKLMKFVRLIRLAKLMRLFKLGRFLAILEEQLHLKPAMIRMVRLILNIVFLAHLLACMWHFIALPGCGESEDISSIGPCSDRLDDVYSRPNWIRVYNVDEFGLVSKYIASFHFITATMMAVGYGDIWAKNTDERLFCIVLQLFGATAFGFILSSVTSLLESANPRANETNKRLNEIKEWCTGRRMPRHLRVAIREHTQYVLHKKSIFNEADILGNMPMSIRMDIIQNSYSEWLRTLERPFHEEDLAFRIELVQLMMPQHVLQNEVVIEDGEITAEVYVVNHGCLEAICDGDRADLAQLKTWVQQCLKRSPLGNVLEEEHEDDSVIQPSVACEVLCGIYQSADLVGQIAALPVMVRGFSSRTDVLVINKDALADVQLRFPGATARAETNEEKLKQEMVKVLASELRSGLDDEREAKSLVLIHGVASSAEDLPPVVLNTDRATPIPAALLRVPSGETRDDTNSEPSPRKVRSLADPTSSPSSPSPRGAKTLASLSSAGTKASRSSHQVLLSTRRIDPATGLIESVEETEDHFENGKVEASLGLEARVNPGPSGPTYQRPREAEQLPKMADYESIKEWVEGFDETGKPLERITKSDHLQDFQDLQRKMKKEEVELSKLLQKDILFVWEELEMLELQNKLKDCNDEFSQEKQQLEELRSQQRVTLDTVTRETIDRFLRRRPKNEDEQMMVDVHFLTGTETTGFNLHINGEGAGSRDAKFLIRLNEKVESLGRQAAKYWGLDPDKVFFLDGDGRIVLDNMDLVDIILPPVPASQSTTNLKSSASSSSVAVADDTQGKEGEASRERDFWMVKGRNYCLTLVRASTVLSKEDLNRPKGEKWEDFTFNERQLEKELENARKKRGGDDSEAAKVNMDVIPSLNDLMQQGQEKKRKKRADARCRLLEFSVFLLCQLLFLLSMIQPEIMNPSLLLASDNVERIFSNFTVSDRSSAFVAASPTFYDIVTAEQYWQWLTGPVQRTLLDGSSLASSMQIDILRVLTTRFVAKEVTGGSSPLNPSYTWCETATAATNASDDSNTTTPDSTT</sequence>
<dbReference type="Pfam" id="PF00520">
    <property type="entry name" value="Ion_trans"/>
    <property type="match status" value="1"/>
</dbReference>
<reference evidence="12" key="1">
    <citation type="submission" date="2021-02" db="EMBL/GenBank/DDBJ databases">
        <authorList>
            <person name="Dougan E. K."/>
            <person name="Rhodes N."/>
            <person name="Thang M."/>
            <person name="Chan C."/>
        </authorList>
    </citation>
    <scope>NUCLEOTIDE SEQUENCE</scope>
</reference>
<keyword evidence="6 10" id="KW-0472">Membrane</keyword>
<accession>A0A812VS06</accession>
<feature type="non-terminal residue" evidence="12">
    <location>
        <position position="1"/>
    </location>
</feature>
<feature type="transmembrane region" description="Helical" evidence="10">
    <location>
        <begin position="136"/>
        <end position="155"/>
    </location>
</feature>
<dbReference type="InterPro" id="IPR014710">
    <property type="entry name" value="RmlC-like_jellyroll"/>
</dbReference>
<feature type="domain" description="Cyclic nucleotide-binding" evidence="11">
    <location>
        <begin position="450"/>
        <end position="496"/>
    </location>
</feature>
<evidence type="ECO:0000259" key="11">
    <source>
        <dbReference type="PROSITE" id="PS50042"/>
    </source>
</evidence>
<evidence type="ECO:0000256" key="10">
    <source>
        <dbReference type="SAM" id="Phobius"/>
    </source>
</evidence>
<organism evidence="12 13">
    <name type="scientific">Symbiodinium pilosum</name>
    <name type="common">Dinoflagellate</name>
    <dbReference type="NCBI Taxonomy" id="2952"/>
    <lineage>
        <taxon>Eukaryota</taxon>
        <taxon>Sar</taxon>
        <taxon>Alveolata</taxon>
        <taxon>Dinophyceae</taxon>
        <taxon>Suessiales</taxon>
        <taxon>Symbiodiniaceae</taxon>
        <taxon>Symbiodinium</taxon>
    </lineage>
</organism>
<keyword evidence="3 10" id="KW-0812">Transmembrane</keyword>
<feature type="region of interest" description="Disordered" evidence="9">
    <location>
        <begin position="656"/>
        <end position="720"/>
    </location>
</feature>
<feature type="transmembrane region" description="Helical" evidence="10">
    <location>
        <begin position="105"/>
        <end position="124"/>
    </location>
</feature>
<evidence type="ECO:0000313" key="13">
    <source>
        <dbReference type="Proteomes" id="UP000649617"/>
    </source>
</evidence>
<protein>
    <recommendedName>
        <fullName evidence="11">Cyclic nucleotide-binding domain-containing protein</fullName>
    </recommendedName>
</protein>
<evidence type="ECO:0000313" key="12">
    <source>
        <dbReference type="EMBL" id="CAE7650867.1"/>
    </source>
</evidence>
<dbReference type="GO" id="GO:0005249">
    <property type="term" value="F:voltage-gated potassium channel activity"/>
    <property type="evidence" value="ECO:0007669"/>
    <property type="project" value="InterPro"/>
</dbReference>
<evidence type="ECO:0000256" key="5">
    <source>
        <dbReference type="ARBA" id="ARBA00023065"/>
    </source>
</evidence>
<gene>
    <name evidence="12" type="ORF">SPIL2461_LOCUS17374</name>
</gene>
<dbReference type="SUPFAM" id="SSF51206">
    <property type="entry name" value="cAMP-binding domain-like"/>
    <property type="match status" value="1"/>
</dbReference>
<feature type="region of interest" description="Disordered" evidence="9">
    <location>
        <begin position="748"/>
        <end position="767"/>
    </location>
</feature>
<dbReference type="PANTHER" id="PTHR47823">
    <property type="entry name" value="ION_TRANS DOMAIN-CONTAINING PROTEIN"/>
    <property type="match status" value="1"/>
</dbReference>
<dbReference type="PRINTS" id="PR01463">
    <property type="entry name" value="EAGCHANLFMLY"/>
</dbReference>
<feature type="non-terminal residue" evidence="12">
    <location>
        <position position="1247"/>
    </location>
</feature>
<evidence type="ECO:0000256" key="9">
    <source>
        <dbReference type="SAM" id="MobiDB-lite"/>
    </source>
</evidence>
<dbReference type="Gene3D" id="1.10.287.70">
    <property type="match status" value="1"/>
</dbReference>
<keyword evidence="2" id="KW-0813">Transport</keyword>
<evidence type="ECO:0000256" key="1">
    <source>
        <dbReference type="ARBA" id="ARBA00004141"/>
    </source>
</evidence>
<evidence type="ECO:0000256" key="8">
    <source>
        <dbReference type="SAM" id="Coils"/>
    </source>
</evidence>
<dbReference type="InterPro" id="IPR005821">
    <property type="entry name" value="Ion_trans_dom"/>
</dbReference>
<keyword evidence="8" id="KW-0175">Coiled coil</keyword>
<dbReference type="Gene3D" id="2.60.120.10">
    <property type="entry name" value="Jelly Rolls"/>
    <property type="match status" value="1"/>
</dbReference>